<dbReference type="GO" id="GO:0016020">
    <property type="term" value="C:membrane"/>
    <property type="evidence" value="ECO:0007669"/>
    <property type="project" value="GOC"/>
</dbReference>
<dbReference type="AlphaFoldDB" id="A0A388JZG1"/>
<evidence type="ECO:0000313" key="3">
    <source>
        <dbReference type="Proteomes" id="UP000265515"/>
    </source>
</evidence>
<dbReference type="GO" id="GO:0005783">
    <property type="term" value="C:endoplasmic reticulum"/>
    <property type="evidence" value="ECO:0007669"/>
    <property type="project" value="TreeGrafter"/>
</dbReference>
<dbReference type="PANTHER" id="PTHR28026:SF9">
    <property type="entry name" value="2-HYDROXY-PALMITIC ACID DIOXYGENASE MPO1"/>
    <property type="match status" value="1"/>
</dbReference>
<keyword evidence="3" id="KW-1185">Reference proteome</keyword>
<keyword evidence="1" id="KW-0472">Membrane</keyword>
<gene>
    <name evidence="2" type="ORF">CBR_g36924</name>
</gene>
<feature type="transmembrane region" description="Helical" evidence="1">
    <location>
        <begin position="93"/>
        <end position="114"/>
    </location>
</feature>
<dbReference type="OrthoDB" id="2124888at2759"/>
<keyword evidence="1" id="KW-1133">Transmembrane helix</keyword>
<dbReference type="Proteomes" id="UP000265515">
    <property type="component" value="Unassembled WGS sequence"/>
</dbReference>
<evidence type="ECO:0000256" key="1">
    <source>
        <dbReference type="SAM" id="Phobius"/>
    </source>
</evidence>
<reference evidence="2 3" key="1">
    <citation type="journal article" date="2018" name="Cell">
        <title>The Chara Genome: Secondary Complexity and Implications for Plant Terrestrialization.</title>
        <authorList>
            <person name="Nishiyama T."/>
            <person name="Sakayama H."/>
            <person name="Vries J.D."/>
            <person name="Buschmann H."/>
            <person name="Saint-Marcoux D."/>
            <person name="Ullrich K.K."/>
            <person name="Haas F.B."/>
            <person name="Vanderstraeten L."/>
            <person name="Becker D."/>
            <person name="Lang D."/>
            <person name="Vosolsobe S."/>
            <person name="Rombauts S."/>
            <person name="Wilhelmsson P.K.I."/>
            <person name="Janitza P."/>
            <person name="Kern R."/>
            <person name="Heyl A."/>
            <person name="Rumpler F."/>
            <person name="Villalobos L.I.A.C."/>
            <person name="Clay J.M."/>
            <person name="Skokan R."/>
            <person name="Toyoda A."/>
            <person name="Suzuki Y."/>
            <person name="Kagoshima H."/>
            <person name="Schijlen E."/>
            <person name="Tajeshwar N."/>
            <person name="Catarino B."/>
            <person name="Hetherington A.J."/>
            <person name="Saltykova A."/>
            <person name="Bonnot C."/>
            <person name="Breuninger H."/>
            <person name="Symeonidi A."/>
            <person name="Radhakrishnan G.V."/>
            <person name="Van Nieuwerburgh F."/>
            <person name="Deforce D."/>
            <person name="Chang C."/>
            <person name="Karol K.G."/>
            <person name="Hedrich R."/>
            <person name="Ulvskov P."/>
            <person name="Glockner G."/>
            <person name="Delwiche C.F."/>
            <person name="Petrasek J."/>
            <person name="Van de Peer Y."/>
            <person name="Friml J."/>
            <person name="Beilby M."/>
            <person name="Dolan L."/>
            <person name="Kohara Y."/>
            <person name="Sugano S."/>
            <person name="Fujiyama A."/>
            <person name="Delaux P.-M."/>
            <person name="Quint M."/>
            <person name="TheiBen G."/>
            <person name="Hagemann M."/>
            <person name="Harholt J."/>
            <person name="Dunand C."/>
            <person name="Zachgo S."/>
            <person name="Langdale J."/>
            <person name="Maumus F."/>
            <person name="Straeten D.V.D."/>
            <person name="Gould S.B."/>
            <person name="Rensing S.A."/>
        </authorList>
    </citation>
    <scope>NUCLEOTIDE SEQUENCE [LARGE SCALE GENOMIC DNA]</scope>
    <source>
        <strain evidence="2 3">S276</strain>
    </source>
</reference>
<dbReference type="InterPro" id="IPR009305">
    <property type="entry name" value="Mpo1-like"/>
</dbReference>
<dbReference type="GO" id="GO:0046521">
    <property type="term" value="P:sphingoid catabolic process"/>
    <property type="evidence" value="ECO:0007669"/>
    <property type="project" value="TreeGrafter"/>
</dbReference>
<feature type="transmembrane region" description="Helical" evidence="1">
    <location>
        <begin position="26"/>
        <end position="46"/>
    </location>
</feature>
<sequence>MGAGALFDLEEQFGFYGAYHTHPMNLVIHVIFVWPLLFSILVFCAYSPPFVSTPPLPFCPFSGTEQYVIFNLAFVLALLYATCYLLLDKKGGWVALLLLIGCWLGANGFVSALGRNLAWKVALAIQIIGWASQFFGHFAFEGRRPALFDNLVQALLTAPYFVLLEVMQKFFGYEPNPGFHQRMQLKIKQNIDEHEMKKEM</sequence>
<dbReference type="Pfam" id="PF06127">
    <property type="entry name" value="Mpo1-like"/>
    <property type="match status" value="1"/>
</dbReference>
<accession>A0A388JZG1</accession>
<evidence type="ECO:0000313" key="2">
    <source>
        <dbReference type="EMBL" id="GBG63155.1"/>
    </source>
</evidence>
<keyword evidence="1" id="KW-0812">Transmembrane</keyword>
<proteinExistence type="predicted"/>
<dbReference type="EMBL" id="BFEA01000036">
    <property type="protein sequence ID" value="GBG63155.1"/>
    <property type="molecule type" value="Genomic_DNA"/>
</dbReference>
<protein>
    <submittedName>
        <fullName evidence="2">Uncharacterized protein</fullName>
    </submittedName>
</protein>
<organism evidence="2 3">
    <name type="scientific">Chara braunii</name>
    <name type="common">Braun's stonewort</name>
    <dbReference type="NCBI Taxonomy" id="69332"/>
    <lineage>
        <taxon>Eukaryota</taxon>
        <taxon>Viridiplantae</taxon>
        <taxon>Streptophyta</taxon>
        <taxon>Charophyceae</taxon>
        <taxon>Charales</taxon>
        <taxon>Characeae</taxon>
        <taxon>Chara</taxon>
    </lineage>
</organism>
<comment type="caution">
    <text evidence="2">The sequence shown here is derived from an EMBL/GenBank/DDBJ whole genome shotgun (WGS) entry which is preliminary data.</text>
</comment>
<dbReference type="Gramene" id="GBG63155">
    <property type="protein sequence ID" value="GBG63155"/>
    <property type="gene ID" value="CBR_g36924"/>
</dbReference>
<feature type="transmembrane region" description="Helical" evidence="1">
    <location>
        <begin position="67"/>
        <end position="87"/>
    </location>
</feature>
<dbReference type="OMA" id="ETHFAFY"/>
<feature type="transmembrane region" description="Helical" evidence="1">
    <location>
        <begin position="121"/>
        <end position="140"/>
    </location>
</feature>
<dbReference type="PANTHER" id="PTHR28026">
    <property type="entry name" value="DUF962 DOMAIN PROTEIN (AFU_ORTHOLOGUE AFUA_8G05310)"/>
    <property type="match status" value="1"/>
</dbReference>
<name>A0A388JZG1_CHABU</name>